<evidence type="ECO:0000256" key="8">
    <source>
        <dbReference type="SAM" id="SignalP"/>
    </source>
</evidence>
<proteinExistence type="inferred from homology"/>
<dbReference type="Pfam" id="PF05823">
    <property type="entry name" value="Gp-FAR-1"/>
    <property type="match status" value="1"/>
</dbReference>
<comment type="similarity">
    <text evidence="2">Belongs to the fatty-acid and retinol-binding protein (FARBP) family.</text>
</comment>
<keyword evidence="9" id="KW-1185">Reference proteome</keyword>
<keyword evidence="4 8" id="KW-0732">Signal</keyword>
<feature type="chain" id="PRO_5005327849" evidence="8">
    <location>
        <begin position="20"/>
        <end position="256"/>
    </location>
</feature>
<dbReference type="GO" id="GO:0005576">
    <property type="term" value="C:extracellular region"/>
    <property type="evidence" value="ECO:0007669"/>
    <property type="project" value="UniProtKB-SubCell"/>
</dbReference>
<sequence>MKVNLILYFLTFYFSLGLCDITGLFGPDVQRKIDEIIPQEARKFYNDLTAKDKNIFSEIIGRLNEFNNSSDLLNALEGRSSILYKKTESLISWYKETYDGLSGKARDFVNEIIETGKRIIGGGINLQNIKLEFNNLIGKYRQLPDHVKGELDNTFPKIAAIVHNDILNTMARSLFGIGNDNSSYPGSDDNSVNNDDVIRPTPYTTIHPTDNDDKSGKMSDIKTTPSPSHDDKKIPGDDIEEMVIKKDIDLRRYNRI</sequence>
<evidence type="ECO:0000256" key="4">
    <source>
        <dbReference type="ARBA" id="ARBA00022729"/>
    </source>
</evidence>
<evidence type="ECO:0000313" key="10">
    <source>
        <dbReference type="WBParaSite" id="SSTP_0000561400.1"/>
    </source>
</evidence>
<name>A0A0K0E7Y5_STRER</name>
<evidence type="ECO:0000313" key="11">
    <source>
        <dbReference type="WBParaSite" id="TCONS_00001258.p1"/>
    </source>
</evidence>
<dbReference type="STRING" id="6248.A0A0K0E7Y5"/>
<dbReference type="GO" id="GO:0008289">
    <property type="term" value="F:lipid binding"/>
    <property type="evidence" value="ECO:0007669"/>
    <property type="project" value="UniProtKB-KW"/>
</dbReference>
<evidence type="ECO:0000256" key="1">
    <source>
        <dbReference type="ARBA" id="ARBA00004613"/>
    </source>
</evidence>
<evidence type="ECO:0000256" key="6">
    <source>
        <dbReference type="ARBA" id="ARBA00023121"/>
    </source>
</evidence>
<evidence type="ECO:0000256" key="3">
    <source>
        <dbReference type="ARBA" id="ARBA00022525"/>
    </source>
</evidence>
<dbReference type="WBParaSite" id="SSTP_0000561400.1">
    <property type="protein sequence ID" value="SSTP_0000561400.1"/>
    <property type="gene ID" value="SSTP_0000561400"/>
</dbReference>
<dbReference type="AlphaFoldDB" id="A0A0K0E7Y5"/>
<organism evidence="10">
    <name type="scientific">Strongyloides stercoralis</name>
    <name type="common">Threadworm</name>
    <dbReference type="NCBI Taxonomy" id="6248"/>
    <lineage>
        <taxon>Eukaryota</taxon>
        <taxon>Metazoa</taxon>
        <taxon>Ecdysozoa</taxon>
        <taxon>Nematoda</taxon>
        <taxon>Chromadorea</taxon>
        <taxon>Rhabditida</taxon>
        <taxon>Tylenchina</taxon>
        <taxon>Panagrolaimomorpha</taxon>
        <taxon>Strongyloidoidea</taxon>
        <taxon>Strongyloididae</taxon>
        <taxon>Strongyloides</taxon>
    </lineage>
</organism>
<evidence type="ECO:0000313" key="9">
    <source>
        <dbReference type="Proteomes" id="UP000035681"/>
    </source>
</evidence>
<keyword evidence="3" id="KW-0964">Secreted</keyword>
<feature type="region of interest" description="Disordered" evidence="7">
    <location>
        <begin position="184"/>
        <end position="238"/>
    </location>
</feature>
<evidence type="ECO:0000256" key="7">
    <source>
        <dbReference type="SAM" id="MobiDB-lite"/>
    </source>
</evidence>
<protein>
    <submittedName>
        <fullName evidence="11">SXP/RAL-2 family protein Ani s 5-like cation-binding domain-containing protein</fullName>
    </submittedName>
</protein>
<keyword evidence="5" id="KW-0175">Coiled coil</keyword>
<evidence type="ECO:0000256" key="2">
    <source>
        <dbReference type="ARBA" id="ARBA00006648"/>
    </source>
</evidence>
<dbReference type="Proteomes" id="UP000035681">
    <property type="component" value="Unplaced"/>
</dbReference>
<feature type="compositionally biased region" description="Basic and acidic residues" evidence="7">
    <location>
        <begin position="228"/>
        <end position="238"/>
    </location>
</feature>
<evidence type="ECO:0000256" key="5">
    <source>
        <dbReference type="ARBA" id="ARBA00023054"/>
    </source>
</evidence>
<dbReference type="InterPro" id="IPR008632">
    <property type="entry name" value="Gp-FAR-1"/>
</dbReference>
<reference evidence="10" key="1">
    <citation type="submission" date="2015-08" db="UniProtKB">
        <authorList>
            <consortium name="WormBaseParasite"/>
        </authorList>
    </citation>
    <scope>IDENTIFICATION</scope>
</reference>
<keyword evidence="6" id="KW-0446">Lipid-binding</keyword>
<comment type="subcellular location">
    <subcellularLocation>
        <location evidence="1">Secreted</location>
    </subcellularLocation>
</comment>
<dbReference type="WBParaSite" id="TCONS_00001258.p1">
    <property type="protein sequence ID" value="TCONS_00001258.p1"/>
    <property type="gene ID" value="XLOC_001166"/>
</dbReference>
<accession>A0A0K0E7Y5</accession>
<dbReference type="Gene3D" id="1.20.120.1100">
    <property type="match status" value="1"/>
</dbReference>
<feature type="signal peptide" evidence="8">
    <location>
        <begin position="1"/>
        <end position="19"/>
    </location>
</feature>
<feature type="compositionally biased region" description="Basic and acidic residues" evidence="7">
    <location>
        <begin position="209"/>
        <end position="220"/>
    </location>
</feature>